<evidence type="ECO:0000313" key="2">
    <source>
        <dbReference type="Proteomes" id="UP001525566"/>
    </source>
</evidence>
<keyword evidence="2" id="KW-1185">Reference proteome</keyword>
<reference evidence="1 2" key="1">
    <citation type="submission" date="2022-09" db="EMBL/GenBank/DDBJ databases">
        <title>Chryseobacterium oleae sp.nov., isolated from the inter-root soil of Pyrola calliantha H. Andr. in Tibet.</title>
        <authorList>
            <person name="Li Z."/>
        </authorList>
    </citation>
    <scope>NUCLEOTIDE SEQUENCE [LARGE SCALE GENOMIC DNA]</scope>
    <source>
        <strain evidence="2">pc1-10</strain>
    </source>
</reference>
<proteinExistence type="predicted"/>
<dbReference type="RefSeq" id="WP_259838078.1">
    <property type="nucleotide sequence ID" value="NZ_JAOAMU010000002.1"/>
</dbReference>
<protein>
    <recommendedName>
        <fullName evidence="3">Lipoprotein</fullName>
    </recommendedName>
</protein>
<evidence type="ECO:0000313" key="1">
    <source>
        <dbReference type="EMBL" id="MCT2561811.1"/>
    </source>
</evidence>
<accession>A0ABT2ISK2</accession>
<name>A0ABT2ISK2_9FLAO</name>
<dbReference type="Proteomes" id="UP001525566">
    <property type="component" value="Unassembled WGS sequence"/>
</dbReference>
<comment type="caution">
    <text evidence="1">The sequence shown here is derived from an EMBL/GenBank/DDBJ whole genome shotgun (WGS) entry which is preliminary data.</text>
</comment>
<sequence>MGRKFYSFTILTVLVFFGTMCTRNKSRQEKFWEWFSKNEKHIYENVESEKLQKQIFNDISSQLAKIDQNLVFEFSPIRKNNIREFSISADGIKESFPSVENLIKSSPKLTNWKFSAFRQRVPNDNYEIQYKEYNIGYDDIFYRYSTSNNEFGIELNIKNYDGSAGMQDAIYVLLDGLLGEYDVVMNINWIDWKKLDENESNKLHNLIELRALIDSRK</sequence>
<dbReference type="EMBL" id="JAOAMU010000002">
    <property type="protein sequence ID" value="MCT2561811.1"/>
    <property type="molecule type" value="Genomic_DNA"/>
</dbReference>
<gene>
    <name evidence="1" type="ORF">N0B48_07940</name>
</gene>
<evidence type="ECO:0008006" key="3">
    <source>
        <dbReference type="Google" id="ProtNLM"/>
    </source>
</evidence>
<organism evidence="1 2">
    <name type="scientific">Chryseobacterium herbae</name>
    <dbReference type="NCBI Taxonomy" id="2976476"/>
    <lineage>
        <taxon>Bacteria</taxon>
        <taxon>Pseudomonadati</taxon>
        <taxon>Bacteroidota</taxon>
        <taxon>Flavobacteriia</taxon>
        <taxon>Flavobacteriales</taxon>
        <taxon>Weeksellaceae</taxon>
        <taxon>Chryseobacterium group</taxon>
        <taxon>Chryseobacterium</taxon>
    </lineage>
</organism>